<keyword evidence="4" id="KW-1185">Reference proteome</keyword>
<dbReference type="AlphaFoldDB" id="A0AAN6XXW7"/>
<gene>
    <name evidence="3" type="ORF">QBC37DRAFT_69522</name>
</gene>
<name>A0AAN6XXW7_9PEZI</name>
<feature type="compositionally biased region" description="Polar residues" evidence="1">
    <location>
        <begin position="659"/>
        <end position="669"/>
    </location>
</feature>
<evidence type="ECO:0000313" key="4">
    <source>
        <dbReference type="Proteomes" id="UP001301769"/>
    </source>
</evidence>
<comment type="caution">
    <text evidence="3">The sequence shown here is derived from an EMBL/GenBank/DDBJ whole genome shotgun (WGS) entry which is preliminary data.</text>
</comment>
<proteinExistence type="predicted"/>
<dbReference type="PANTHER" id="PTHR37540">
    <property type="entry name" value="TRANSCRIPTION FACTOR (ACR-2), PUTATIVE-RELATED-RELATED"/>
    <property type="match status" value="1"/>
</dbReference>
<protein>
    <submittedName>
        <fullName evidence="3">Uncharacterized protein</fullName>
    </submittedName>
</protein>
<feature type="transmembrane region" description="Helical" evidence="2">
    <location>
        <begin position="266"/>
        <end position="288"/>
    </location>
</feature>
<evidence type="ECO:0000256" key="2">
    <source>
        <dbReference type="SAM" id="Phobius"/>
    </source>
</evidence>
<accession>A0AAN6XXW7</accession>
<dbReference type="PANTHER" id="PTHR37540:SF5">
    <property type="entry name" value="TRANSCRIPTION FACTOR DOMAIN-CONTAINING PROTEIN"/>
    <property type="match status" value="1"/>
</dbReference>
<evidence type="ECO:0000256" key="1">
    <source>
        <dbReference type="SAM" id="MobiDB-lite"/>
    </source>
</evidence>
<evidence type="ECO:0000313" key="3">
    <source>
        <dbReference type="EMBL" id="KAK4208650.1"/>
    </source>
</evidence>
<dbReference type="EMBL" id="MU858235">
    <property type="protein sequence ID" value="KAK4208650.1"/>
    <property type="molecule type" value="Genomic_DNA"/>
</dbReference>
<sequence length="806" mass="88208">MIPFTPRSRSKTGNKMAGSDNGAAMETTKPKPVQFKFVEQYTYSDTSKDGHPTGSSKGPQHDPFIINTPSTTKTDPNVRRFIRSHVMRGKNKKNPDGVKNGAATLSTSVPGPAKQRPGALVPAARAPKTDSFIPRQDSKTKSQGAGTRQVIFSHWMPKPIGSSLSFVQFAEPLPSPKVKMLITAVNYWNKHLYPLSMCVSFDGLDNWIELFARDRAYVNSMLFAAQCISDALDHRAPGRECVVYLGKTLKYLQNNLNDKKTAITDASIAVVLVLVLMACGAGDFAVVGHHMGGLKHIMQLRGGVSTLADSPLVQLKACRVDICCALEKGQDPILFSPEEIEAFWDHTPLAGELREAKNKCPKVRGVRKKDAEARQWRWSMSPSGDLARGAAIIPALCDALPQGLLPHPNFIGRLTSIFDDLHEFCDACNLSLRTGNRLHFSRFKDVLISTQYRLSRLEAQHAQDVNEGGISESALELDIVRVGTLVFGIVTFLHAEAPSFRYSHVADQVRACLFSLSFSLPDLLRHHAIVNQDPHSAAARASLQRLHLYLWFLFIIHVSAFVNLDNEDLVVGLVSDVFIAIGLKAPQGGVQPSFQTADSIPPHSSHSFDMLSVSHGPPYPTIFDASATLAPSTFSAASYSSSTTTDALSFPPEYAHPPSSATSVDDWQPNTPPETPRNQSPSGSRGVVVTHFEPHYPHLASPDDGNASDTSRSVLDLDHSESRRNLAVERVNVYKSIVAASNLANSQPDQSKDDPPLLYIWDILKDHLWVDWVHRASGKVLAYKAFAVGFGGYPLGRPDQGYPGAF</sequence>
<keyword evidence="2" id="KW-1133">Transmembrane helix</keyword>
<keyword evidence="2" id="KW-0812">Transmembrane</keyword>
<dbReference type="Proteomes" id="UP001301769">
    <property type="component" value="Unassembled WGS sequence"/>
</dbReference>
<reference evidence="3" key="1">
    <citation type="journal article" date="2023" name="Mol. Phylogenet. Evol.">
        <title>Genome-scale phylogeny and comparative genomics of the fungal order Sordariales.</title>
        <authorList>
            <person name="Hensen N."/>
            <person name="Bonometti L."/>
            <person name="Westerberg I."/>
            <person name="Brannstrom I.O."/>
            <person name="Guillou S."/>
            <person name="Cros-Aarteil S."/>
            <person name="Calhoun S."/>
            <person name="Haridas S."/>
            <person name="Kuo A."/>
            <person name="Mondo S."/>
            <person name="Pangilinan J."/>
            <person name="Riley R."/>
            <person name="LaButti K."/>
            <person name="Andreopoulos B."/>
            <person name="Lipzen A."/>
            <person name="Chen C."/>
            <person name="Yan M."/>
            <person name="Daum C."/>
            <person name="Ng V."/>
            <person name="Clum A."/>
            <person name="Steindorff A."/>
            <person name="Ohm R.A."/>
            <person name="Martin F."/>
            <person name="Silar P."/>
            <person name="Natvig D.O."/>
            <person name="Lalanne C."/>
            <person name="Gautier V."/>
            <person name="Ament-Velasquez S.L."/>
            <person name="Kruys A."/>
            <person name="Hutchinson M.I."/>
            <person name="Powell A.J."/>
            <person name="Barry K."/>
            <person name="Miller A.N."/>
            <person name="Grigoriev I.V."/>
            <person name="Debuchy R."/>
            <person name="Gladieux P."/>
            <person name="Hiltunen Thoren M."/>
            <person name="Johannesson H."/>
        </authorList>
    </citation>
    <scope>NUCLEOTIDE SEQUENCE</scope>
    <source>
        <strain evidence="3">PSN293</strain>
    </source>
</reference>
<feature type="compositionally biased region" description="Basic residues" evidence="1">
    <location>
        <begin position="80"/>
        <end position="92"/>
    </location>
</feature>
<organism evidence="3 4">
    <name type="scientific">Rhypophila decipiens</name>
    <dbReference type="NCBI Taxonomy" id="261697"/>
    <lineage>
        <taxon>Eukaryota</taxon>
        <taxon>Fungi</taxon>
        <taxon>Dikarya</taxon>
        <taxon>Ascomycota</taxon>
        <taxon>Pezizomycotina</taxon>
        <taxon>Sordariomycetes</taxon>
        <taxon>Sordariomycetidae</taxon>
        <taxon>Sordariales</taxon>
        <taxon>Naviculisporaceae</taxon>
        <taxon>Rhypophila</taxon>
    </lineage>
</organism>
<reference evidence="3" key="2">
    <citation type="submission" date="2023-05" db="EMBL/GenBank/DDBJ databases">
        <authorList>
            <consortium name="Lawrence Berkeley National Laboratory"/>
            <person name="Steindorff A."/>
            <person name="Hensen N."/>
            <person name="Bonometti L."/>
            <person name="Westerberg I."/>
            <person name="Brannstrom I.O."/>
            <person name="Guillou S."/>
            <person name="Cros-Aarteil S."/>
            <person name="Calhoun S."/>
            <person name="Haridas S."/>
            <person name="Kuo A."/>
            <person name="Mondo S."/>
            <person name="Pangilinan J."/>
            <person name="Riley R."/>
            <person name="Labutti K."/>
            <person name="Andreopoulos B."/>
            <person name="Lipzen A."/>
            <person name="Chen C."/>
            <person name="Yanf M."/>
            <person name="Daum C."/>
            <person name="Ng V."/>
            <person name="Clum A."/>
            <person name="Ohm R."/>
            <person name="Martin F."/>
            <person name="Silar P."/>
            <person name="Natvig D."/>
            <person name="Lalanne C."/>
            <person name="Gautier V."/>
            <person name="Ament-Velasquez S.L."/>
            <person name="Kruys A."/>
            <person name="Hutchinson M.I."/>
            <person name="Powell A.J."/>
            <person name="Barry K."/>
            <person name="Miller A.N."/>
            <person name="Grigoriev I.V."/>
            <person name="Debuchy R."/>
            <person name="Gladieux P."/>
            <person name="Thoren M.H."/>
            <person name="Johannesson H."/>
        </authorList>
    </citation>
    <scope>NUCLEOTIDE SEQUENCE</scope>
    <source>
        <strain evidence="3">PSN293</strain>
    </source>
</reference>
<keyword evidence="2" id="KW-0472">Membrane</keyword>
<feature type="region of interest" description="Disordered" evidence="1">
    <location>
        <begin position="647"/>
        <end position="718"/>
    </location>
</feature>
<feature type="region of interest" description="Disordered" evidence="1">
    <location>
        <begin position="1"/>
        <end position="124"/>
    </location>
</feature>